<dbReference type="SUPFAM" id="SSF53474">
    <property type="entry name" value="alpha/beta-Hydrolases"/>
    <property type="match status" value="1"/>
</dbReference>
<evidence type="ECO:0000256" key="13">
    <source>
        <dbReference type="ARBA" id="ARBA00048700"/>
    </source>
</evidence>
<evidence type="ECO:0000256" key="4">
    <source>
        <dbReference type="ARBA" id="ARBA00022729"/>
    </source>
</evidence>
<dbReference type="PRINTS" id="PR00821">
    <property type="entry name" value="TAGLIPASE"/>
</dbReference>
<dbReference type="GO" id="GO:0016042">
    <property type="term" value="P:lipid catabolic process"/>
    <property type="evidence" value="ECO:0007669"/>
    <property type="project" value="UniProtKB-KW"/>
</dbReference>
<evidence type="ECO:0000256" key="11">
    <source>
        <dbReference type="ARBA" id="ARBA00048284"/>
    </source>
</evidence>
<comment type="similarity">
    <text evidence="2 14">Belongs to the AB hydrolase superfamily. Lipase family.</text>
</comment>
<evidence type="ECO:0000256" key="6">
    <source>
        <dbReference type="ARBA" id="ARBA00022963"/>
    </source>
</evidence>
<evidence type="ECO:0000256" key="1">
    <source>
        <dbReference type="ARBA" id="ARBA00004613"/>
    </source>
</evidence>
<dbReference type="AlphaFoldDB" id="A0A9D3PZU0"/>
<keyword evidence="8" id="KW-1015">Disulfide bond</keyword>
<evidence type="ECO:0000256" key="2">
    <source>
        <dbReference type="ARBA" id="ARBA00010701"/>
    </source>
</evidence>
<comment type="subcellular location">
    <subcellularLocation>
        <location evidence="1">Secreted</location>
    </subcellularLocation>
</comment>
<evidence type="ECO:0000256" key="5">
    <source>
        <dbReference type="ARBA" id="ARBA00022801"/>
    </source>
</evidence>
<evidence type="ECO:0000259" key="15">
    <source>
        <dbReference type="Pfam" id="PF00151"/>
    </source>
</evidence>
<comment type="catalytic activity">
    <reaction evidence="13">
        <text>1-hexadecanoyl-2-(5Z,8Z,11Z,14Z-eicosatetraenoyl)-sn-glycero-3-phospho-L-serine + H2O = 2-(5Z,8Z,11Z,14Z)-eicosatetraenoyl-sn-glycero-3-phospho-L-serine + hexadecanoate + H(+)</text>
        <dbReference type="Rhea" id="RHEA:41187"/>
        <dbReference type="ChEBI" id="CHEBI:7896"/>
        <dbReference type="ChEBI" id="CHEBI:15377"/>
        <dbReference type="ChEBI" id="CHEBI:15378"/>
        <dbReference type="ChEBI" id="CHEBI:75032"/>
        <dbReference type="ChEBI" id="CHEBI:77830"/>
    </reaction>
    <physiologicalReaction direction="left-to-right" evidence="13">
        <dbReference type="Rhea" id="RHEA:41188"/>
    </physiologicalReaction>
</comment>
<keyword evidence="17" id="KW-1185">Reference proteome</keyword>
<dbReference type="PANTHER" id="PTHR11610">
    <property type="entry name" value="LIPASE"/>
    <property type="match status" value="1"/>
</dbReference>
<accession>A0A9D3PZU0</accession>
<dbReference type="InterPro" id="IPR000734">
    <property type="entry name" value="TAG_lipase"/>
</dbReference>
<evidence type="ECO:0000256" key="14">
    <source>
        <dbReference type="RuleBase" id="RU004262"/>
    </source>
</evidence>
<gene>
    <name evidence="16" type="ORF">MATL_G00121330</name>
</gene>
<evidence type="ECO:0000313" key="16">
    <source>
        <dbReference type="EMBL" id="KAG7471157.1"/>
    </source>
</evidence>
<keyword evidence="6" id="KW-0442">Lipid degradation</keyword>
<evidence type="ECO:0000256" key="3">
    <source>
        <dbReference type="ARBA" id="ARBA00022525"/>
    </source>
</evidence>
<evidence type="ECO:0000256" key="7">
    <source>
        <dbReference type="ARBA" id="ARBA00023098"/>
    </source>
</evidence>
<comment type="caution">
    <text evidence="16">The sequence shown here is derived from an EMBL/GenBank/DDBJ whole genome shotgun (WGS) entry which is preliminary data.</text>
</comment>
<dbReference type="Proteomes" id="UP001046870">
    <property type="component" value="Chromosome 9"/>
</dbReference>
<proteinExistence type="inferred from homology"/>
<evidence type="ECO:0000256" key="12">
    <source>
        <dbReference type="ARBA" id="ARBA00048646"/>
    </source>
</evidence>
<dbReference type="PANTHER" id="PTHR11610:SF111">
    <property type="entry name" value="PHOSPHOLIPASE A1 MEMBER A"/>
    <property type="match status" value="1"/>
</dbReference>
<organism evidence="16 17">
    <name type="scientific">Megalops atlanticus</name>
    <name type="common">Tarpon</name>
    <name type="synonym">Clupea gigantea</name>
    <dbReference type="NCBI Taxonomy" id="7932"/>
    <lineage>
        <taxon>Eukaryota</taxon>
        <taxon>Metazoa</taxon>
        <taxon>Chordata</taxon>
        <taxon>Craniata</taxon>
        <taxon>Vertebrata</taxon>
        <taxon>Euteleostomi</taxon>
        <taxon>Actinopterygii</taxon>
        <taxon>Neopterygii</taxon>
        <taxon>Teleostei</taxon>
        <taxon>Elopiformes</taxon>
        <taxon>Megalopidae</taxon>
        <taxon>Megalops</taxon>
    </lineage>
</organism>
<sequence>MAEDIKRRQAGRFALCTMQERAVDWGDVLLSGAVRSLTVTVWFMCLLSGHATGEEPHCSDFLSTEPASPVLRMMGFSRDHSPCGLPFNITANVSDLPLWDPKKPSVVIIPGKRPPVVQPSWVRNMAGDLLTTGRSNVLAADWLVPGDQKLIDGARDAGESLAQVIQALLAMGSSPEMFHLVGFGVGAHVAGIAGASLHGSIGRITGLDPFAPTFTEADPSLSLDHTDAQFVDVIHTNFNPNEPVAALGASKPSGHVDFYVGKGHLLPGCPQGLIGREKYLLCSHHRAHQLFTSSIHASCPLTAFPCNSLADFKKGRCTHCDWPGLHACPQLGFNITWLPSDRPIPFQPLTAVLDITSVAPFCVTPFLLELQIGGDSPLEAQLFIRLKGGVTTTSTMLLSGPDLMSFEPTKGYQFQVSANCDGDFTTMQLEFYTERLLYLDWRKRKVKITELAERKWFVLVFIPTSCYFHSRQPSNDVFLDFKVKHNFAMTAAKHC</sequence>
<dbReference type="Pfam" id="PF00151">
    <property type="entry name" value="Lipase"/>
    <property type="match status" value="1"/>
</dbReference>
<dbReference type="InterPro" id="IPR029058">
    <property type="entry name" value="AB_hydrolase_fold"/>
</dbReference>
<dbReference type="GO" id="GO:0005615">
    <property type="term" value="C:extracellular space"/>
    <property type="evidence" value="ECO:0007669"/>
    <property type="project" value="TreeGrafter"/>
</dbReference>
<reference evidence="16" key="1">
    <citation type="submission" date="2021-01" db="EMBL/GenBank/DDBJ databases">
        <authorList>
            <person name="Zahm M."/>
            <person name="Roques C."/>
            <person name="Cabau C."/>
            <person name="Klopp C."/>
            <person name="Donnadieu C."/>
            <person name="Jouanno E."/>
            <person name="Lampietro C."/>
            <person name="Louis A."/>
            <person name="Herpin A."/>
            <person name="Echchiki A."/>
            <person name="Berthelot C."/>
            <person name="Parey E."/>
            <person name="Roest-Crollius H."/>
            <person name="Braasch I."/>
            <person name="Postlethwait J."/>
            <person name="Bobe J."/>
            <person name="Montfort J."/>
            <person name="Bouchez O."/>
            <person name="Begum T."/>
            <person name="Mejri S."/>
            <person name="Adams A."/>
            <person name="Chen W.-J."/>
            <person name="Guiguen Y."/>
        </authorList>
    </citation>
    <scope>NUCLEOTIDE SEQUENCE</scope>
    <source>
        <strain evidence="16">YG-15Mar2019-1</strain>
        <tissue evidence="16">Brain</tissue>
    </source>
</reference>
<keyword evidence="4" id="KW-0732">Signal</keyword>
<comment type="catalytic activity">
    <reaction evidence="11">
        <text>1-(9Z-octadecenoyl)-sn-glycero-3-phospho-L-serine + H2O = sn-glycero-3-phospho-L-serine + (9Z)-octadecenoate + H(+)</text>
        <dbReference type="Rhea" id="RHEA:40499"/>
        <dbReference type="ChEBI" id="CHEBI:15377"/>
        <dbReference type="ChEBI" id="CHEBI:15378"/>
        <dbReference type="ChEBI" id="CHEBI:30823"/>
        <dbReference type="ChEBI" id="CHEBI:64765"/>
        <dbReference type="ChEBI" id="CHEBI:74617"/>
    </reaction>
    <physiologicalReaction direction="left-to-right" evidence="11">
        <dbReference type="Rhea" id="RHEA:40500"/>
    </physiologicalReaction>
</comment>
<evidence type="ECO:0000256" key="9">
    <source>
        <dbReference type="ARBA" id="ARBA00023180"/>
    </source>
</evidence>
<protein>
    <recommendedName>
        <fullName evidence="10">Phospholipase A1 member A</fullName>
    </recommendedName>
</protein>
<dbReference type="EMBL" id="JAFDVH010000009">
    <property type="protein sequence ID" value="KAG7471157.1"/>
    <property type="molecule type" value="Genomic_DNA"/>
</dbReference>
<evidence type="ECO:0000256" key="10">
    <source>
        <dbReference type="ARBA" id="ARBA00040696"/>
    </source>
</evidence>
<dbReference type="GO" id="GO:0008970">
    <property type="term" value="F:phospholipase A1 activity"/>
    <property type="evidence" value="ECO:0007669"/>
    <property type="project" value="TreeGrafter"/>
</dbReference>
<comment type="catalytic activity">
    <reaction evidence="12">
        <text>1,2-di-(9Z)-octadecenoyl-sn-glycero-3-phospho-L-serine + H2O = 2-(9Z-octadecenoyl)-sn-glycero-3-phospho-L-serine + (9Z)-octadecenoate + H(+)</text>
        <dbReference type="Rhea" id="RHEA:40491"/>
        <dbReference type="ChEBI" id="CHEBI:15377"/>
        <dbReference type="ChEBI" id="CHEBI:15378"/>
        <dbReference type="ChEBI" id="CHEBI:30823"/>
        <dbReference type="ChEBI" id="CHEBI:74905"/>
        <dbReference type="ChEBI" id="CHEBI:77342"/>
    </reaction>
    <physiologicalReaction direction="left-to-right" evidence="12">
        <dbReference type="Rhea" id="RHEA:40492"/>
    </physiologicalReaction>
</comment>
<keyword evidence="5" id="KW-0378">Hydrolase</keyword>
<evidence type="ECO:0000313" key="17">
    <source>
        <dbReference type="Proteomes" id="UP001046870"/>
    </source>
</evidence>
<keyword evidence="3" id="KW-0964">Secreted</keyword>
<dbReference type="OrthoDB" id="199913at2759"/>
<feature type="domain" description="Lipase" evidence="15">
    <location>
        <begin position="105"/>
        <end position="339"/>
    </location>
</feature>
<dbReference type="InterPro" id="IPR013818">
    <property type="entry name" value="Lipase"/>
</dbReference>
<dbReference type="Gene3D" id="3.40.50.1820">
    <property type="entry name" value="alpha/beta hydrolase"/>
    <property type="match status" value="1"/>
</dbReference>
<name>A0A9D3PZU0_MEGAT</name>
<keyword evidence="9" id="KW-0325">Glycoprotein</keyword>
<evidence type="ECO:0000256" key="8">
    <source>
        <dbReference type="ARBA" id="ARBA00023157"/>
    </source>
</evidence>
<keyword evidence="7" id="KW-0443">Lipid metabolism</keyword>